<keyword evidence="2" id="KW-1185">Reference proteome</keyword>
<evidence type="ECO:0000313" key="2">
    <source>
        <dbReference type="Proteomes" id="UP000189981"/>
    </source>
</evidence>
<accession>A0A1T5CSU8</accession>
<gene>
    <name evidence="1" type="ORF">SAMN05661099_1834</name>
</gene>
<dbReference type="AlphaFoldDB" id="A0A1T5CSU8"/>
<organism evidence="1 2">
    <name type="scientific">Daejeonella lutea</name>
    <dbReference type="NCBI Taxonomy" id="572036"/>
    <lineage>
        <taxon>Bacteria</taxon>
        <taxon>Pseudomonadati</taxon>
        <taxon>Bacteroidota</taxon>
        <taxon>Sphingobacteriia</taxon>
        <taxon>Sphingobacteriales</taxon>
        <taxon>Sphingobacteriaceae</taxon>
        <taxon>Daejeonella</taxon>
    </lineage>
</organism>
<protein>
    <submittedName>
        <fullName evidence="1">Uncharacterized protein</fullName>
    </submittedName>
</protein>
<dbReference type="EMBL" id="FUYR01000002">
    <property type="protein sequence ID" value="SKB62494.1"/>
    <property type="molecule type" value="Genomic_DNA"/>
</dbReference>
<name>A0A1T5CSU8_9SPHI</name>
<proteinExistence type="predicted"/>
<dbReference type="RefSeq" id="WP_079702392.1">
    <property type="nucleotide sequence ID" value="NZ_FUYR01000002.1"/>
</dbReference>
<evidence type="ECO:0000313" key="1">
    <source>
        <dbReference type="EMBL" id="SKB62494.1"/>
    </source>
</evidence>
<dbReference type="Proteomes" id="UP000189981">
    <property type="component" value="Unassembled WGS sequence"/>
</dbReference>
<dbReference type="STRING" id="572036.SAMN05661099_1834"/>
<sequence length="177" mass="20702">MENITESLFAENTLDEFGFIRYIYHTHKPRALFLIDYEPDPETLVLVDEIDSFKDYSDTEIDGMMIRLRGLWRQYKTEILEEPELCLDPSEMKHPDLDDVVTISIINGTEKPDPAEFEMLDKSCLLKMSINNQGFWASILEFDLETESIIGVVQSYLDEEDLKTKDHFMAFKTRMLS</sequence>
<reference evidence="2" key="1">
    <citation type="submission" date="2017-02" db="EMBL/GenBank/DDBJ databases">
        <authorList>
            <person name="Varghese N."/>
            <person name="Submissions S."/>
        </authorList>
    </citation>
    <scope>NUCLEOTIDE SEQUENCE [LARGE SCALE GENOMIC DNA]</scope>
    <source>
        <strain evidence="2">DSM 22385</strain>
    </source>
</reference>